<gene>
    <name evidence="1" type="ORF">LX69_02665</name>
</gene>
<organism evidence="1 2">
    <name type="scientific">Breznakibacter xylanolyticus</name>
    <dbReference type="NCBI Taxonomy" id="990"/>
    <lineage>
        <taxon>Bacteria</taxon>
        <taxon>Pseudomonadati</taxon>
        <taxon>Bacteroidota</taxon>
        <taxon>Bacteroidia</taxon>
        <taxon>Marinilabiliales</taxon>
        <taxon>Marinilabiliaceae</taxon>
        <taxon>Breznakibacter</taxon>
    </lineage>
</organism>
<keyword evidence="2" id="KW-1185">Reference proteome</keyword>
<reference evidence="1 2" key="1">
    <citation type="submission" date="2018-06" db="EMBL/GenBank/DDBJ databases">
        <title>Genomic Encyclopedia of Archaeal and Bacterial Type Strains, Phase II (KMG-II): from individual species to whole genera.</title>
        <authorList>
            <person name="Goeker M."/>
        </authorList>
    </citation>
    <scope>NUCLEOTIDE SEQUENCE [LARGE SCALE GENOMIC DNA]</scope>
    <source>
        <strain evidence="1 2">DSM 6779</strain>
    </source>
</reference>
<sequence>MMKYTYPGKTKFSFLTTKDTSADNSTGVAVDQLNIKASPILIFVRIPCTY</sequence>
<name>A0A2W7PV70_9BACT</name>
<proteinExistence type="predicted"/>
<dbReference type="EMBL" id="QKZK01000026">
    <property type="protein sequence ID" value="PZX13409.1"/>
    <property type="molecule type" value="Genomic_DNA"/>
</dbReference>
<accession>A0A2W7PV70</accession>
<dbReference type="Proteomes" id="UP000249239">
    <property type="component" value="Unassembled WGS sequence"/>
</dbReference>
<dbReference type="AlphaFoldDB" id="A0A2W7PV70"/>
<evidence type="ECO:0000313" key="1">
    <source>
        <dbReference type="EMBL" id="PZX13409.1"/>
    </source>
</evidence>
<protein>
    <submittedName>
        <fullName evidence="1">Uncharacterized protein</fullName>
    </submittedName>
</protein>
<comment type="caution">
    <text evidence="1">The sequence shown here is derived from an EMBL/GenBank/DDBJ whole genome shotgun (WGS) entry which is preliminary data.</text>
</comment>
<evidence type="ECO:0000313" key="2">
    <source>
        <dbReference type="Proteomes" id="UP000249239"/>
    </source>
</evidence>